<dbReference type="GO" id="GO:0016740">
    <property type="term" value="F:transferase activity"/>
    <property type="evidence" value="ECO:0007669"/>
    <property type="project" value="UniProtKB-KW"/>
</dbReference>
<evidence type="ECO:0000256" key="3">
    <source>
        <dbReference type="ARBA" id="ARBA00023145"/>
    </source>
</evidence>
<dbReference type="InterPro" id="IPR043137">
    <property type="entry name" value="GGT_ssub_C"/>
</dbReference>
<dbReference type="SUPFAM" id="SSF56235">
    <property type="entry name" value="N-terminal nucleophile aminohydrolases (Ntn hydrolases)"/>
    <property type="match status" value="1"/>
</dbReference>
<dbReference type="AlphaFoldDB" id="X1GIG0"/>
<keyword evidence="2" id="KW-0378">Hydrolase</keyword>
<feature type="non-terminal residue" evidence="4">
    <location>
        <position position="345"/>
    </location>
</feature>
<dbReference type="GO" id="GO:0016787">
    <property type="term" value="F:hydrolase activity"/>
    <property type="evidence" value="ECO:0007669"/>
    <property type="project" value="UniProtKB-KW"/>
</dbReference>
<accession>X1GIG0</accession>
<dbReference type="InterPro" id="IPR043138">
    <property type="entry name" value="GGT_lsub"/>
</dbReference>
<evidence type="ECO:0000313" key="4">
    <source>
        <dbReference type="EMBL" id="GAH32803.1"/>
    </source>
</evidence>
<evidence type="ECO:0008006" key="5">
    <source>
        <dbReference type="Google" id="ProtNLM"/>
    </source>
</evidence>
<organism evidence="4">
    <name type="scientific">marine sediment metagenome</name>
    <dbReference type="NCBI Taxonomy" id="412755"/>
    <lineage>
        <taxon>unclassified sequences</taxon>
        <taxon>metagenomes</taxon>
        <taxon>ecological metagenomes</taxon>
    </lineage>
</organism>
<proteinExistence type="predicted"/>
<dbReference type="PRINTS" id="PR01210">
    <property type="entry name" value="GGTRANSPTASE"/>
</dbReference>
<dbReference type="Gene3D" id="1.10.246.130">
    <property type="match status" value="1"/>
</dbReference>
<dbReference type="Pfam" id="PF01019">
    <property type="entry name" value="G_glu_transpept"/>
    <property type="match status" value="1"/>
</dbReference>
<name>X1GIG0_9ZZZZ</name>
<keyword evidence="3" id="KW-0865">Zymogen</keyword>
<evidence type="ECO:0000256" key="2">
    <source>
        <dbReference type="ARBA" id="ARBA00022801"/>
    </source>
</evidence>
<dbReference type="InterPro" id="IPR051792">
    <property type="entry name" value="GGT_bact"/>
</dbReference>
<dbReference type="PANTHER" id="PTHR43199:SF1">
    <property type="entry name" value="GLUTATHIONE HYDROLASE PROENZYME"/>
    <property type="match status" value="1"/>
</dbReference>
<dbReference type="Gene3D" id="3.60.20.40">
    <property type="match status" value="1"/>
</dbReference>
<dbReference type="InterPro" id="IPR055262">
    <property type="entry name" value="GGT_CS"/>
</dbReference>
<reference evidence="4" key="1">
    <citation type="journal article" date="2014" name="Front. Microbiol.">
        <title>High frequency of phylogenetically diverse reductive dehalogenase-homologous genes in deep subseafloor sedimentary metagenomes.</title>
        <authorList>
            <person name="Kawai M."/>
            <person name="Futagami T."/>
            <person name="Toyoda A."/>
            <person name="Takaki Y."/>
            <person name="Nishi S."/>
            <person name="Hori S."/>
            <person name="Arai W."/>
            <person name="Tsubouchi T."/>
            <person name="Morono Y."/>
            <person name="Uchiyama I."/>
            <person name="Ito T."/>
            <person name="Fujiyama A."/>
            <person name="Inagaki F."/>
            <person name="Takami H."/>
        </authorList>
    </citation>
    <scope>NUCLEOTIDE SEQUENCE</scope>
    <source>
        <strain evidence="4">Expedition CK06-06</strain>
    </source>
</reference>
<dbReference type="InterPro" id="IPR029055">
    <property type="entry name" value="Ntn_hydrolases_N"/>
</dbReference>
<comment type="caution">
    <text evidence="4">The sequence shown here is derived from an EMBL/GenBank/DDBJ whole genome shotgun (WGS) entry which is preliminary data.</text>
</comment>
<feature type="non-terminal residue" evidence="4">
    <location>
        <position position="1"/>
    </location>
</feature>
<dbReference type="PROSITE" id="PS00462">
    <property type="entry name" value="G_GLU_TRANSPEPTIDASE"/>
    <property type="match status" value="1"/>
</dbReference>
<dbReference type="EMBL" id="BARU01009099">
    <property type="protein sequence ID" value="GAH32803.1"/>
    <property type="molecule type" value="Genomic_DNA"/>
</dbReference>
<evidence type="ECO:0000256" key="1">
    <source>
        <dbReference type="ARBA" id="ARBA00022679"/>
    </source>
</evidence>
<protein>
    <recommendedName>
        <fullName evidence="5">Gamma-glutamyltransferase</fullName>
    </recommendedName>
</protein>
<dbReference type="PANTHER" id="PTHR43199">
    <property type="entry name" value="GLUTATHIONE HYDROLASE"/>
    <property type="match status" value="1"/>
</dbReference>
<gene>
    <name evidence="4" type="ORF">S03H2_17614</name>
</gene>
<keyword evidence="1" id="KW-0808">Transferase</keyword>
<sequence>AISYMENGIEVSETLSGMIKDNFDKLCDWNDPAKIAYLKDGLPFEVGDILVQSDLAKTYHDILDKGIEYFYGGELGQKIVDAVQAKGGGLSLQDLKDYKPYIRKPITGDYRGYEIYSMPPPSSGGTHLIQILNILENFDIANMSYHGPTHISVMAEAMKMAFADRAAYMADPGFVKDIPLEGLTSKEYAKFLADQIDIRSPKQKIPAGEPDEYEHHGTSHISVIDLEGNVVALTQTINYFFGSGVIVPEVGIIMNNEMDDFSKNPDSPNAPEPGKIPLSSMSPTIIEKGGEPFMILGTPGGTRIFTAMVQIVSNVVDFGMGMDEAIEAARMHCYTSAGKAKSILV</sequence>